<evidence type="ECO:0000313" key="1">
    <source>
        <dbReference type="EMBL" id="OGG16374.1"/>
    </source>
</evidence>
<dbReference type="Proteomes" id="UP000176923">
    <property type="component" value="Unassembled WGS sequence"/>
</dbReference>
<evidence type="ECO:0008006" key="3">
    <source>
        <dbReference type="Google" id="ProtNLM"/>
    </source>
</evidence>
<reference evidence="1 2" key="1">
    <citation type="journal article" date="2016" name="Nat. Commun.">
        <title>Thousands of microbial genomes shed light on interconnected biogeochemical processes in an aquifer system.</title>
        <authorList>
            <person name="Anantharaman K."/>
            <person name="Brown C.T."/>
            <person name="Hug L.A."/>
            <person name="Sharon I."/>
            <person name="Castelle C.J."/>
            <person name="Probst A.J."/>
            <person name="Thomas B.C."/>
            <person name="Singh A."/>
            <person name="Wilkins M.J."/>
            <person name="Karaoz U."/>
            <person name="Brodie E.L."/>
            <person name="Williams K.H."/>
            <person name="Hubbard S.S."/>
            <person name="Banfield J.F."/>
        </authorList>
    </citation>
    <scope>NUCLEOTIDE SEQUENCE [LARGE SCALE GENOMIC DNA]</scope>
</reference>
<gene>
    <name evidence="1" type="ORF">A3D77_01200</name>
</gene>
<organism evidence="1 2">
    <name type="scientific">Candidatus Gottesmanbacteria bacterium RIFCSPHIGHO2_02_FULL_39_11</name>
    <dbReference type="NCBI Taxonomy" id="1798382"/>
    <lineage>
        <taxon>Bacteria</taxon>
        <taxon>Candidatus Gottesmaniibacteriota</taxon>
    </lineage>
</organism>
<sequence length="96" mass="11109">MNKLIHKKYKANKDFIFQALSNQITIFDGDKSVLYTLNETASYIFRKIKKGDTPEDVTNTIVKRYGITYQKAEKDIRILVSDLISKKIIVHEKLGT</sequence>
<evidence type="ECO:0000313" key="2">
    <source>
        <dbReference type="Proteomes" id="UP000176923"/>
    </source>
</evidence>
<proteinExistence type="predicted"/>
<dbReference type="Pfam" id="PF05402">
    <property type="entry name" value="PqqD"/>
    <property type="match status" value="1"/>
</dbReference>
<dbReference type="InterPro" id="IPR008792">
    <property type="entry name" value="PQQD"/>
</dbReference>
<comment type="caution">
    <text evidence="1">The sequence shown here is derived from an EMBL/GenBank/DDBJ whole genome shotgun (WGS) entry which is preliminary data.</text>
</comment>
<name>A0A1F5ZVK0_9BACT</name>
<dbReference type="Gene3D" id="1.10.10.1150">
    <property type="entry name" value="Coenzyme PQQ synthesis protein D (PqqD)"/>
    <property type="match status" value="1"/>
</dbReference>
<protein>
    <recommendedName>
        <fullName evidence="3">PqqD family protein</fullName>
    </recommendedName>
</protein>
<accession>A0A1F5ZVK0</accession>
<dbReference type="AlphaFoldDB" id="A0A1F5ZVK0"/>
<dbReference type="EMBL" id="MFJL01000013">
    <property type="protein sequence ID" value="OGG16374.1"/>
    <property type="molecule type" value="Genomic_DNA"/>
</dbReference>
<dbReference type="InterPro" id="IPR041881">
    <property type="entry name" value="PqqD_sf"/>
</dbReference>